<evidence type="ECO:0008006" key="5">
    <source>
        <dbReference type="Google" id="ProtNLM"/>
    </source>
</evidence>
<keyword evidence="2" id="KW-0812">Transmembrane</keyword>
<feature type="transmembrane region" description="Helical" evidence="2">
    <location>
        <begin position="97"/>
        <end position="117"/>
    </location>
</feature>
<dbReference type="Proteomes" id="UP000604117">
    <property type="component" value="Unassembled WGS sequence"/>
</dbReference>
<feature type="region of interest" description="Disordered" evidence="1">
    <location>
        <begin position="307"/>
        <end position="334"/>
    </location>
</feature>
<reference evidence="3 4" key="1">
    <citation type="submission" date="2021-01" db="EMBL/GenBank/DDBJ databases">
        <title>Whole genome shotgun sequence of Asanoa siamensis NBRC 107932.</title>
        <authorList>
            <person name="Komaki H."/>
            <person name="Tamura T."/>
        </authorList>
    </citation>
    <scope>NUCLEOTIDE SEQUENCE [LARGE SCALE GENOMIC DNA]</scope>
    <source>
        <strain evidence="3 4">NBRC 107932</strain>
    </source>
</reference>
<dbReference type="EMBL" id="BONE01000006">
    <property type="protein sequence ID" value="GIF71569.1"/>
    <property type="molecule type" value="Genomic_DNA"/>
</dbReference>
<feature type="compositionally biased region" description="Pro residues" evidence="1">
    <location>
        <begin position="313"/>
        <end position="322"/>
    </location>
</feature>
<evidence type="ECO:0000313" key="4">
    <source>
        <dbReference type="Proteomes" id="UP000604117"/>
    </source>
</evidence>
<organism evidence="3 4">
    <name type="scientific">Asanoa siamensis</name>
    <dbReference type="NCBI Taxonomy" id="926357"/>
    <lineage>
        <taxon>Bacteria</taxon>
        <taxon>Bacillati</taxon>
        <taxon>Actinomycetota</taxon>
        <taxon>Actinomycetes</taxon>
        <taxon>Micromonosporales</taxon>
        <taxon>Micromonosporaceae</taxon>
        <taxon>Asanoa</taxon>
    </lineage>
</organism>
<feature type="transmembrane region" description="Helical" evidence="2">
    <location>
        <begin position="164"/>
        <end position="192"/>
    </location>
</feature>
<evidence type="ECO:0000313" key="3">
    <source>
        <dbReference type="EMBL" id="GIF71569.1"/>
    </source>
</evidence>
<feature type="transmembrane region" description="Helical" evidence="2">
    <location>
        <begin position="53"/>
        <end position="77"/>
    </location>
</feature>
<feature type="transmembrane region" description="Helical" evidence="2">
    <location>
        <begin position="124"/>
        <end position="144"/>
    </location>
</feature>
<protein>
    <recommendedName>
        <fullName evidence="5">Glycerophosphoryl diester phosphodiesterase membrane domain-containing protein</fullName>
    </recommendedName>
</protein>
<evidence type="ECO:0000256" key="2">
    <source>
        <dbReference type="SAM" id="Phobius"/>
    </source>
</evidence>
<proteinExistence type="predicted"/>
<feature type="compositionally biased region" description="Low complexity" evidence="1">
    <location>
        <begin position="323"/>
        <end position="334"/>
    </location>
</feature>
<accession>A0ABQ4CJV6</accession>
<dbReference type="RefSeq" id="WP_203711047.1">
    <property type="nucleotide sequence ID" value="NZ_BONE01000006.1"/>
</dbReference>
<keyword evidence="2" id="KW-1133">Transmembrane helix</keyword>
<gene>
    <name evidence="3" type="ORF">Asi02nite_10870</name>
</gene>
<sequence length="334" mass="34293">MTGWPPTYPYPAGVPGGGYEPPLQQYADPLVSPTYGGWWNRGVDIVRRGWQPLAVVQGLGVVLALLLQAPLAVYLTFVDQRLTDDVLAGETTGQVDWTPIAVVMGLGLVSALLSVVVSAIVTTAVVHVGASVAVGAPVRIGAALRLAVRRAFPLIGWQLLTFPLYFVAFCLCVLPVFYVLAVFTVLPVVVAVERTSAISRSFSLFHRDLGASAGRVATIIGLSIGVTLLGSIVGVVAETMIAGAAPGTGGTVVGVLLSTLISAVLTAAVAILIAPLTLAAYADMRARVEPVNATMIAQELGILPPQAWSPAPAGSPTPPPATGPGAATKPPSQA</sequence>
<comment type="caution">
    <text evidence="3">The sequence shown here is derived from an EMBL/GenBank/DDBJ whole genome shotgun (WGS) entry which is preliminary data.</text>
</comment>
<keyword evidence="4" id="KW-1185">Reference proteome</keyword>
<feature type="transmembrane region" description="Helical" evidence="2">
    <location>
        <begin position="213"/>
        <end position="237"/>
    </location>
</feature>
<evidence type="ECO:0000256" key="1">
    <source>
        <dbReference type="SAM" id="MobiDB-lite"/>
    </source>
</evidence>
<feature type="transmembrane region" description="Helical" evidence="2">
    <location>
        <begin position="257"/>
        <end position="281"/>
    </location>
</feature>
<keyword evidence="2" id="KW-0472">Membrane</keyword>
<name>A0ABQ4CJV6_9ACTN</name>